<proteinExistence type="predicted"/>
<protein>
    <submittedName>
        <fullName evidence="2">DUF1127 domain-containing protein</fullName>
    </submittedName>
</protein>
<dbReference type="EMBL" id="JAQJZJ010000004">
    <property type="protein sequence ID" value="MDA7086659.1"/>
    <property type="molecule type" value="Genomic_DNA"/>
</dbReference>
<name>A0ABT4XEM4_9PSED</name>
<gene>
    <name evidence="2" type="ORF">PH586_09740</name>
</gene>
<comment type="caution">
    <text evidence="2">The sequence shown here is derived from an EMBL/GenBank/DDBJ whole genome shotgun (WGS) entry which is preliminary data.</text>
</comment>
<reference evidence="2 3" key="1">
    <citation type="submission" date="2023-01" db="EMBL/GenBank/DDBJ databases">
        <title>Pseudomonas SA3-5T sp. nov., isolated from tidal flat sediment.</title>
        <authorList>
            <person name="Kim H.S."/>
            <person name="Kim J.-S."/>
            <person name="Suh M.K."/>
            <person name="Eom M.K."/>
            <person name="Lee J.-S."/>
        </authorList>
    </citation>
    <scope>NUCLEOTIDE SEQUENCE [LARGE SCALE GENOMIC DNA]</scope>
    <source>
        <strain evidence="2 3">SA3-5</strain>
    </source>
</reference>
<dbReference type="Pfam" id="PF06568">
    <property type="entry name" value="YjiS-like"/>
    <property type="match status" value="1"/>
</dbReference>
<dbReference type="InterPro" id="IPR009506">
    <property type="entry name" value="YjiS-like"/>
</dbReference>
<evidence type="ECO:0000259" key="1">
    <source>
        <dbReference type="Pfam" id="PF06568"/>
    </source>
</evidence>
<dbReference type="Proteomes" id="UP001212042">
    <property type="component" value="Unassembled WGS sequence"/>
</dbReference>
<feature type="domain" description="YjiS-like" evidence="1">
    <location>
        <begin position="23"/>
        <end position="58"/>
    </location>
</feature>
<evidence type="ECO:0000313" key="3">
    <source>
        <dbReference type="Proteomes" id="UP001212042"/>
    </source>
</evidence>
<evidence type="ECO:0000313" key="2">
    <source>
        <dbReference type="EMBL" id="MDA7086659.1"/>
    </source>
</evidence>
<accession>A0ABT4XEM4</accession>
<sequence length="68" mass="7931">MERILSDSPAPFEQSYNDSLARLRGTVKRWQLNIRTRRQLAQLDPHQLADAGISPGERLAELEKPFWR</sequence>
<keyword evidence="3" id="KW-1185">Reference proteome</keyword>
<dbReference type="RefSeq" id="WP_271347572.1">
    <property type="nucleotide sequence ID" value="NZ_JAQJZJ010000004.1"/>
</dbReference>
<organism evidence="2 3">
    <name type="scientific">Pseudomonas aestuarii</name>
    <dbReference type="NCBI Taxonomy" id="3018340"/>
    <lineage>
        <taxon>Bacteria</taxon>
        <taxon>Pseudomonadati</taxon>
        <taxon>Pseudomonadota</taxon>
        <taxon>Gammaproteobacteria</taxon>
        <taxon>Pseudomonadales</taxon>
        <taxon>Pseudomonadaceae</taxon>
        <taxon>Pseudomonas</taxon>
    </lineage>
</organism>